<keyword evidence="11" id="KW-1185">Reference proteome</keyword>
<keyword evidence="8 9" id="KW-0472">Membrane</keyword>
<dbReference type="GO" id="GO:0006906">
    <property type="term" value="P:vesicle fusion"/>
    <property type="evidence" value="ECO:0007669"/>
    <property type="project" value="TreeGrafter"/>
</dbReference>
<dbReference type="PANTHER" id="PTHR19957">
    <property type="entry name" value="SYNTAXIN"/>
    <property type="match status" value="1"/>
</dbReference>
<dbReference type="GO" id="GO:0006836">
    <property type="term" value="P:neurotransmitter transport"/>
    <property type="evidence" value="ECO:0007669"/>
    <property type="project" value="UniProtKB-KW"/>
</dbReference>
<dbReference type="SUPFAM" id="SSF47661">
    <property type="entry name" value="t-snare proteins"/>
    <property type="match status" value="1"/>
</dbReference>
<comment type="similarity">
    <text evidence="2">Belongs to the syntaxin family.</text>
</comment>
<dbReference type="SMART" id="SM00397">
    <property type="entry name" value="t_SNARE"/>
    <property type="match status" value="1"/>
</dbReference>
<dbReference type="InterPro" id="IPR006012">
    <property type="entry name" value="Syntaxin/epimorphin_CS"/>
</dbReference>
<evidence type="ECO:0000259" key="10">
    <source>
        <dbReference type="PROSITE" id="PS50192"/>
    </source>
</evidence>
<feature type="transmembrane region" description="Helical" evidence="9">
    <location>
        <begin position="347"/>
        <end position="367"/>
    </location>
</feature>
<dbReference type="WBParaSite" id="jg9992">
    <property type="protein sequence ID" value="jg9992"/>
    <property type="gene ID" value="jg9992"/>
</dbReference>
<dbReference type="Gene3D" id="1.20.58.70">
    <property type="match status" value="1"/>
</dbReference>
<sequence>MIAAPASQIWSSAQNSIQAFATAAVDQYAQPAEYPEYNNFNQQEQDFTPTFHSVEMPFRDRTQEFKTVTKSCQLKYQANGLQNKEERDKVIRSSVQFNQLARRIGRDLSLTCAKMEKLTQLAKKKSLFDDRAGEVEELSHIIKQDITGLNKQIANLQEVIKQRSAVNNQREHQGQDHSKLVVVGLQSKLVSVSKNFQNVLEKCTENLKIKKNRRDKFSQASCVPSNLPPSASAGNMGSLLLHDDAMASGSSSVAVDMDRVEQHRMQEQLSLIDESESYHRDRYNAMENIESSISELGTIFGQLASLVAEQGEMITRIDSNVEETSINVDAAHHELLKYFTNISRNRWLIIKVFGVLMAFFIFFVIFLT</sequence>
<keyword evidence="4 9" id="KW-0812">Transmembrane</keyword>
<keyword evidence="7" id="KW-0175">Coiled coil</keyword>
<keyword evidence="6 9" id="KW-1133">Transmembrane helix</keyword>
<evidence type="ECO:0000256" key="8">
    <source>
        <dbReference type="ARBA" id="ARBA00023136"/>
    </source>
</evidence>
<dbReference type="InterPro" id="IPR045242">
    <property type="entry name" value="Syntaxin"/>
</dbReference>
<accession>A0A915EVK7</accession>
<name>A0A915EVK7_9BILA</name>
<evidence type="ECO:0000256" key="4">
    <source>
        <dbReference type="ARBA" id="ARBA00022692"/>
    </source>
</evidence>
<dbReference type="InterPro" id="IPR000727">
    <property type="entry name" value="T_SNARE_dom"/>
</dbReference>
<dbReference type="GO" id="GO:0005484">
    <property type="term" value="F:SNAP receptor activity"/>
    <property type="evidence" value="ECO:0007669"/>
    <property type="project" value="InterPro"/>
</dbReference>
<dbReference type="GO" id="GO:0000139">
    <property type="term" value="C:Golgi membrane"/>
    <property type="evidence" value="ECO:0007669"/>
    <property type="project" value="TreeGrafter"/>
</dbReference>
<evidence type="ECO:0000256" key="6">
    <source>
        <dbReference type="ARBA" id="ARBA00022989"/>
    </source>
</evidence>
<proteinExistence type="inferred from homology"/>
<comment type="subcellular location">
    <subcellularLocation>
        <location evidence="1">Membrane</location>
        <topology evidence="1">Single-pass type IV membrane protein</topology>
    </subcellularLocation>
</comment>
<dbReference type="Proteomes" id="UP000887574">
    <property type="component" value="Unplaced"/>
</dbReference>
<dbReference type="PROSITE" id="PS50192">
    <property type="entry name" value="T_SNARE"/>
    <property type="match status" value="1"/>
</dbReference>
<evidence type="ECO:0000256" key="7">
    <source>
        <dbReference type="ARBA" id="ARBA00023054"/>
    </source>
</evidence>
<evidence type="ECO:0000313" key="11">
    <source>
        <dbReference type="Proteomes" id="UP000887574"/>
    </source>
</evidence>
<dbReference type="InterPro" id="IPR010989">
    <property type="entry name" value="SNARE"/>
</dbReference>
<organism evidence="11 12">
    <name type="scientific">Ditylenchus dipsaci</name>
    <dbReference type="NCBI Taxonomy" id="166011"/>
    <lineage>
        <taxon>Eukaryota</taxon>
        <taxon>Metazoa</taxon>
        <taxon>Ecdysozoa</taxon>
        <taxon>Nematoda</taxon>
        <taxon>Chromadorea</taxon>
        <taxon>Rhabditida</taxon>
        <taxon>Tylenchina</taxon>
        <taxon>Tylenchomorpha</taxon>
        <taxon>Sphaerularioidea</taxon>
        <taxon>Anguinidae</taxon>
        <taxon>Anguininae</taxon>
        <taxon>Ditylenchus</taxon>
    </lineage>
</organism>
<protein>
    <submittedName>
        <fullName evidence="12">t-SNARE coiled-coil homology domain-containing protein</fullName>
    </submittedName>
</protein>
<dbReference type="PROSITE" id="PS00914">
    <property type="entry name" value="SYNTAXIN"/>
    <property type="match status" value="1"/>
</dbReference>
<evidence type="ECO:0000256" key="2">
    <source>
        <dbReference type="ARBA" id="ARBA00009063"/>
    </source>
</evidence>
<dbReference type="GO" id="GO:0006888">
    <property type="term" value="P:endoplasmic reticulum to Golgi vesicle-mediated transport"/>
    <property type="evidence" value="ECO:0007669"/>
    <property type="project" value="TreeGrafter"/>
</dbReference>
<evidence type="ECO:0000313" key="12">
    <source>
        <dbReference type="WBParaSite" id="jg9992"/>
    </source>
</evidence>
<dbReference type="GO" id="GO:0000149">
    <property type="term" value="F:SNARE binding"/>
    <property type="evidence" value="ECO:0007669"/>
    <property type="project" value="TreeGrafter"/>
</dbReference>
<dbReference type="GO" id="GO:0031201">
    <property type="term" value="C:SNARE complex"/>
    <property type="evidence" value="ECO:0007669"/>
    <property type="project" value="TreeGrafter"/>
</dbReference>
<dbReference type="GO" id="GO:0006886">
    <property type="term" value="P:intracellular protein transport"/>
    <property type="evidence" value="ECO:0007669"/>
    <property type="project" value="InterPro"/>
</dbReference>
<evidence type="ECO:0000256" key="5">
    <source>
        <dbReference type="ARBA" id="ARBA00022775"/>
    </source>
</evidence>
<keyword evidence="5" id="KW-0532">Neurotransmitter transport</keyword>
<dbReference type="AlphaFoldDB" id="A0A915EVK7"/>
<evidence type="ECO:0000256" key="3">
    <source>
        <dbReference type="ARBA" id="ARBA00022448"/>
    </source>
</evidence>
<dbReference type="CDD" id="cd15844">
    <property type="entry name" value="SNARE_syntaxin5"/>
    <property type="match status" value="1"/>
</dbReference>
<keyword evidence="3" id="KW-0813">Transport</keyword>
<dbReference type="GO" id="GO:0048278">
    <property type="term" value="P:vesicle docking"/>
    <property type="evidence" value="ECO:0007669"/>
    <property type="project" value="TreeGrafter"/>
</dbReference>
<evidence type="ECO:0000256" key="1">
    <source>
        <dbReference type="ARBA" id="ARBA00004211"/>
    </source>
</evidence>
<reference evidence="12" key="1">
    <citation type="submission" date="2022-11" db="UniProtKB">
        <authorList>
            <consortium name="WormBaseParasite"/>
        </authorList>
    </citation>
    <scope>IDENTIFICATION</scope>
</reference>
<dbReference type="Pfam" id="PF05739">
    <property type="entry name" value="SNARE"/>
    <property type="match status" value="1"/>
</dbReference>
<evidence type="ECO:0000256" key="9">
    <source>
        <dbReference type="SAM" id="Phobius"/>
    </source>
</evidence>
<feature type="domain" description="T-SNARE coiled-coil homology" evidence="10">
    <location>
        <begin position="276"/>
        <end position="338"/>
    </location>
</feature>
<dbReference type="PANTHER" id="PTHR19957:SF3">
    <property type="entry name" value="SYNTAXIN-5"/>
    <property type="match status" value="1"/>
</dbReference>